<keyword evidence="2" id="KW-0812">Transmembrane</keyword>
<dbReference type="InterPro" id="IPR025645">
    <property type="entry name" value="DUF4349"/>
</dbReference>
<evidence type="ECO:0000256" key="3">
    <source>
        <dbReference type="SAM" id="SignalP"/>
    </source>
</evidence>
<proteinExistence type="predicted"/>
<dbReference type="AlphaFoldDB" id="A0A370QLR7"/>
<evidence type="ECO:0000313" key="6">
    <source>
        <dbReference type="Proteomes" id="UP000255317"/>
    </source>
</evidence>
<feature type="domain" description="DUF4349" evidence="4">
    <location>
        <begin position="65"/>
        <end position="274"/>
    </location>
</feature>
<keyword evidence="3" id="KW-0732">Signal</keyword>
<comment type="caution">
    <text evidence="5">The sequence shown here is derived from an EMBL/GenBank/DDBJ whole genome shotgun (WGS) entry which is preliminary data.</text>
</comment>
<protein>
    <submittedName>
        <fullName evidence="5">Uncharacterized protein DUF4349</fullName>
    </submittedName>
</protein>
<reference evidence="5 6" key="1">
    <citation type="submission" date="2018-07" db="EMBL/GenBank/DDBJ databases">
        <title>Genomic Encyclopedia of Type Strains, Phase IV (KMG-IV): sequencing the most valuable type-strain genomes for metagenomic binning, comparative biology and taxonomic classification.</title>
        <authorList>
            <person name="Goeker M."/>
        </authorList>
    </citation>
    <scope>NUCLEOTIDE SEQUENCE [LARGE SCALE GENOMIC DNA]</scope>
    <source>
        <strain evidence="5 6">DSM 101478</strain>
    </source>
</reference>
<feature type="chain" id="PRO_5016777869" evidence="3">
    <location>
        <begin position="29"/>
        <end position="281"/>
    </location>
</feature>
<keyword evidence="2" id="KW-1133">Transmembrane helix</keyword>
<sequence length="281" mass="32207">MKTPSKKFTLKSIIVAFAIIVLSSCQQASYKEDLAMESVEVTEDYQAVDENEAAATTANVPVQLKIIKSASARYKVEDVKKATEQVKAMAQKYNGYVSDLRFENNLYEKQNRFTIKVPNQYFDVLLDSIASVAVFTEYENITTQDVTEEYLDLESRLATKKEVKARYEEILRKNAKTVEDILATEEKLRRLQEEIEAAQGRLKYLSSKVSYSTVQIDLYEAVQYKDEPKSYTKSFFDKAGNGFNFGWNLIEAIVIGLIHIWPVLLVVIGLVFFLRLKLRKK</sequence>
<dbReference type="OrthoDB" id="5381491at2"/>
<dbReference type="EMBL" id="QRAO01000001">
    <property type="protein sequence ID" value="RDK89325.1"/>
    <property type="molecule type" value="Genomic_DNA"/>
</dbReference>
<feature type="transmembrane region" description="Helical" evidence="2">
    <location>
        <begin position="252"/>
        <end position="274"/>
    </location>
</feature>
<accession>A0A370QLR7</accession>
<name>A0A370QLR7_9FLAO</name>
<keyword evidence="1" id="KW-0175">Coiled coil</keyword>
<keyword evidence="6" id="KW-1185">Reference proteome</keyword>
<dbReference type="RefSeq" id="WP_115122944.1">
    <property type="nucleotide sequence ID" value="NZ_QRAO01000001.1"/>
</dbReference>
<dbReference type="PROSITE" id="PS51257">
    <property type="entry name" value="PROKAR_LIPOPROTEIN"/>
    <property type="match status" value="1"/>
</dbReference>
<organism evidence="5 6">
    <name type="scientific">Marinirhabdus gelatinilytica</name>
    <dbReference type="NCBI Taxonomy" id="1703343"/>
    <lineage>
        <taxon>Bacteria</taxon>
        <taxon>Pseudomonadati</taxon>
        <taxon>Bacteroidota</taxon>
        <taxon>Flavobacteriia</taxon>
        <taxon>Flavobacteriales</taxon>
        <taxon>Flavobacteriaceae</taxon>
    </lineage>
</organism>
<evidence type="ECO:0000256" key="2">
    <source>
        <dbReference type="SAM" id="Phobius"/>
    </source>
</evidence>
<keyword evidence="2" id="KW-0472">Membrane</keyword>
<feature type="signal peptide" evidence="3">
    <location>
        <begin position="1"/>
        <end position="28"/>
    </location>
</feature>
<evidence type="ECO:0000313" key="5">
    <source>
        <dbReference type="EMBL" id="RDK89325.1"/>
    </source>
</evidence>
<evidence type="ECO:0000259" key="4">
    <source>
        <dbReference type="Pfam" id="PF14257"/>
    </source>
</evidence>
<dbReference type="Pfam" id="PF14257">
    <property type="entry name" value="DUF4349"/>
    <property type="match status" value="1"/>
</dbReference>
<gene>
    <name evidence="5" type="ORF">C8D94_1011211</name>
</gene>
<dbReference type="Proteomes" id="UP000255317">
    <property type="component" value="Unassembled WGS sequence"/>
</dbReference>
<feature type="coiled-coil region" evidence="1">
    <location>
        <begin position="174"/>
        <end position="208"/>
    </location>
</feature>
<evidence type="ECO:0000256" key="1">
    <source>
        <dbReference type="SAM" id="Coils"/>
    </source>
</evidence>